<sequence length="277" mass="31510">MLHKINENVADFVRQEQNSILRAGTGVSCHYFRGSFEGEYLSDRVWEKVSERGGIDVLWLGANPNAPESLARIVSQTDHEHYEAFLSQLEKRWICDVAPDDPDHWDPLSTVKHAGWKFYCDSFERAGGAEAIMFANIIPWGSKNIDSLFKTLDEKSPELLNRVLQFGDSQVRAMVDLLKPRYVLAPSSFCNHRRLRGVIDSPILGGPSYKFERRSVKPGKRAMNFAIRTDREAGITVVHAAHPSALRVTNQYRDLYFDEFTQILSEFSVERPSAMTS</sequence>
<comment type="caution">
    <text evidence="1">The sequence shown here is derived from an EMBL/GenBank/DDBJ whole genome shotgun (WGS) entry which is preliminary data.</text>
</comment>
<name>A0A7W4Z764_9GAMM</name>
<evidence type="ECO:0000313" key="2">
    <source>
        <dbReference type="Proteomes" id="UP000537130"/>
    </source>
</evidence>
<dbReference type="AlphaFoldDB" id="A0A7W4Z764"/>
<dbReference type="EMBL" id="JACHWY010000004">
    <property type="protein sequence ID" value="MBB3048947.1"/>
    <property type="molecule type" value="Genomic_DNA"/>
</dbReference>
<proteinExistence type="predicted"/>
<gene>
    <name evidence="1" type="ORF">FHR99_003221</name>
</gene>
<dbReference type="Proteomes" id="UP000537130">
    <property type="component" value="Unassembled WGS sequence"/>
</dbReference>
<dbReference type="RefSeq" id="WP_183411739.1">
    <property type="nucleotide sequence ID" value="NZ_JACHWY010000004.1"/>
</dbReference>
<keyword evidence="2" id="KW-1185">Reference proteome</keyword>
<accession>A0A7W4Z764</accession>
<reference evidence="1 2" key="1">
    <citation type="submission" date="2020-08" db="EMBL/GenBank/DDBJ databases">
        <title>Genomic Encyclopedia of Type Strains, Phase III (KMG-III): the genomes of soil and plant-associated and newly described type strains.</title>
        <authorList>
            <person name="Whitman W."/>
        </authorList>
    </citation>
    <scope>NUCLEOTIDE SEQUENCE [LARGE SCALE GENOMIC DNA]</scope>
    <source>
        <strain evidence="1 2">CECT 8654</strain>
    </source>
</reference>
<organism evidence="1 2">
    <name type="scientific">Litorivivens lipolytica</name>
    <dbReference type="NCBI Taxonomy" id="1524264"/>
    <lineage>
        <taxon>Bacteria</taxon>
        <taxon>Pseudomonadati</taxon>
        <taxon>Pseudomonadota</taxon>
        <taxon>Gammaproteobacteria</taxon>
        <taxon>Litorivivens</taxon>
    </lineage>
</organism>
<evidence type="ECO:0000313" key="1">
    <source>
        <dbReference type="EMBL" id="MBB3048947.1"/>
    </source>
</evidence>
<protein>
    <submittedName>
        <fullName evidence="1">Uncharacterized protein</fullName>
    </submittedName>
</protein>